<comment type="pathway">
    <text evidence="2">Protein modification; protein glycosylation.</text>
</comment>
<evidence type="ECO:0000256" key="5">
    <source>
        <dbReference type="ARBA" id="ARBA00022679"/>
    </source>
</evidence>
<comment type="similarity">
    <text evidence="3">Belongs to the glycosyltransferase 29 family.</text>
</comment>
<comment type="subcellular location">
    <subcellularLocation>
        <location evidence="1">Golgi apparatus membrane</location>
        <topology evidence="1">Single-pass type II membrane protein</topology>
    </subcellularLocation>
</comment>
<sequence length="405" mass="45529">MIRLRSRALCWALLGAVTLGLLYQAGTCYSRGSFPSFSYRDPLGAHQPGAGAGAGAMPAQPPATLLGSRAPSSTLQPFLGDLYGRDETHRSSRCPSGIRKRIASTKFSSVFLEAIPVLQWARHAQPAEYRRLRSYGGAHGWQEVGWPVVRDALTRLNASANGRMFDAHPRAAAGGSPCVRCAVVGNGGILNGSQAGAAIDRHDYVFRTNGALTKGFERDVGRRTSFYVFSTNTMMNSLHNYASNGFRQLPQTLETRYIFLPDHDRDYLQLRAALTHRPVDRGPDEGARPERYFGKDLRAEKFKMFHPDFIRYVRNRFLRSSILDTPQWRLYRPSTGAVMLLAALHTCDEVSAYGFITPNYRAYSEHYFDPTHKALRFYANHDLRLEMSLWQELHQSRLITLHTRG</sequence>
<dbReference type="GO" id="GO:0000139">
    <property type="term" value="C:Golgi membrane"/>
    <property type="evidence" value="ECO:0007669"/>
    <property type="project" value="UniProtKB-SubCell"/>
</dbReference>
<evidence type="ECO:0000313" key="17">
    <source>
        <dbReference type="EMBL" id="KAH1182544.1"/>
    </source>
</evidence>
<dbReference type="FunFam" id="3.90.1480.20:FF:000015">
    <property type="entry name" value="Lactosylceramide alpha-2,3-sialyltransferase"/>
    <property type="match status" value="1"/>
</dbReference>
<dbReference type="PANTHER" id="PTHR45941:SF4">
    <property type="entry name" value="ST6 N-ACETYLGALACTOSAMINIDE ALPHA-2,6-SIALYLTRANSFERASE 2"/>
    <property type="match status" value="1"/>
</dbReference>
<dbReference type="GO" id="GO:0001665">
    <property type="term" value="F:alpha-N-acetylgalactosaminide alpha-2,6-sialyltransferase activity"/>
    <property type="evidence" value="ECO:0007669"/>
    <property type="project" value="UniProtKB-EC"/>
</dbReference>
<keyword evidence="6" id="KW-0812">Transmembrane</keyword>
<protein>
    <recommendedName>
        <fullName evidence="14">alpha-N-acetylgalactosaminide alpha-2,6-sialyltransferase</fullName>
        <ecNumber evidence="14">2.4.3.3</ecNumber>
    </recommendedName>
</protein>
<keyword evidence="18" id="KW-1185">Reference proteome</keyword>
<evidence type="ECO:0000313" key="18">
    <source>
        <dbReference type="Proteomes" id="UP000827986"/>
    </source>
</evidence>
<evidence type="ECO:0000256" key="1">
    <source>
        <dbReference type="ARBA" id="ARBA00004323"/>
    </source>
</evidence>
<gene>
    <name evidence="17" type="ORF">KIL84_004036</name>
</gene>
<dbReference type="EMBL" id="JAHDVG010000466">
    <property type="protein sequence ID" value="KAH1182544.1"/>
    <property type="molecule type" value="Genomic_DNA"/>
</dbReference>
<evidence type="ECO:0000256" key="12">
    <source>
        <dbReference type="ARBA" id="ARBA00023180"/>
    </source>
</evidence>
<evidence type="ECO:0000256" key="6">
    <source>
        <dbReference type="ARBA" id="ARBA00022692"/>
    </source>
</evidence>
<evidence type="ECO:0000256" key="8">
    <source>
        <dbReference type="ARBA" id="ARBA00022989"/>
    </source>
</evidence>
<keyword evidence="9" id="KW-0333">Golgi apparatus</keyword>
<keyword evidence="4" id="KW-0328">Glycosyltransferase</keyword>
<organism evidence="17 18">
    <name type="scientific">Mauremys mutica</name>
    <name type="common">yellowpond turtle</name>
    <dbReference type="NCBI Taxonomy" id="74926"/>
    <lineage>
        <taxon>Eukaryota</taxon>
        <taxon>Metazoa</taxon>
        <taxon>Chordata</taxon>
        <taxon>Craniata</taxon>
        <taxon>Vertebrata</taxon>
        <taxon>Euteleostomi</taxon>
        <taxon>Archelosauria</taxon>
        <taxon>Testudinata</taxon>
        <taxon>Testudines</taxon>
        <taxon>Cryptodira</taxon>
        <taxon>Durocryptodira</taxon>
        <taxon>Testudinoidea</taxon>
        <taxon>Geoemydidae</taxon>
        <taxon>Geoemydinae</taxon>
        <taxon>Mauremys</taxon>
    </lineage>
</organism>
<evidence type="ECO:0000256" key="9">
    <source>
        <dbReference type="ARBA" id="ARBA00023034"/>
    </source>
</evidence>
<reference evidence="17" key="1">
    <citation type="submission" date="2021-09" db="EMBL/GenBank/DDBJ databases">
        <title>The genome of Mauremys mutica provides insights into the evolution of semi-aquatic lifestyle.</title>
        <authorList>
            <person name="Gong S."/>
            <person name="Gao Y."/>
        </authorList>
    </citation>
    <scope>NUCLEOTIDE SEQUENCE</scope>
    <source>
        <strain evidence="17">MM-2020</strain>
        <tissue evidence="17">Muscle</tissue>
    </source>
</reference>
<keyword evidence="12" id="KW-0325">Glycoprotein</keyword>
<evidence type="ECO:0000256" key="4">
    <source>
        <dbReference type="ARBA" id="ARBA00022676"/>
    </source>
</evidence>
<evidence type="ECO:0000256" key="13">
    <source>
        <dbReference type="ARBA" id="ARBA00036348"/>
    </source>
</evidence>
<evidence type="ECO:0000256" key="14">
    <source>
        <dbReference type="ARBA" id="ARBA00039109"/>
    </source>
</evidence>
<keyword evidence="5" id="KW-0808">Transferase</keyword>
<dbReference type="PANTHER" id="PTHR45941">
    <property type="entry name" value="ALPHA-N-ACETYLGALACTOSAMINIDE ALPHA-2,6-SIALYLTRANSFERASE 2-LIKE-RELATED"/>
    <property type="match status" value="1"/>
</dbReference>
<dbReference type="InterPro" id="IPR038578">
    <property type="entry name" value="GT29-like_sf"/>
</dbReference>
<comment type="catalytic activity">
    <reaction evidence="13">
        <text>a beta-D-galactosyl-(1-&gt;3)-N-acetyl-alpha-D-galactosaminyl derivative + CMP-N-acetyl-beta-neuraminate = a beta-D-galactosyl-(1-&gt;3)-[N-acetyl-alpha-neuraminyl-(2-&gt;6)]-N-acetyl-alpha-D-galactosaminyl derivative + CMP + H(+)</text>
        <dbReference type="Rhea" id="RHEA:11136"/>
        <dbReference type="ChEBI" id="CHEBI:15378"/>
        <dbReference type="ChEBI" id="CHEBI:57812"/>
        <dbReference type="ChEBI" id="CHEBI:60377"/>
        <dbReference type="ChEBI" id="CHEBI:133470"/>
        <dbReference type="ChEBI" id="CHEBI:140764"/>
        <dbReference type="EC" id="2.4.3.3"/>
    </reaction>
    <physiologicalReaction direction="left-to-right" evidence="13">
        <dbReference type="Rhea" id="RHEA:11137"/>
    </physiologicalReaction>
</comment>
<accession>A0A9D3XJC0</accession>
<evidence type="ECO:0000256" key="2">
    <source>
        <dbReference type="ARBA" id="ARBA00004922"/>
    </source>
</evidence>
<evidence type="ECO:0000256" key="10">
    <source>
        <dbReference type="ARBA" id="ARBA00023136"/>
    </source>
</evidence>
<evidence type="ECO:0000256" key="15">
    <source>
        <dbReference type="ARBA" id="ARBA00050664"/>
    </source>
</evidence>
<dbReference type="Proteomes" id="UP000827986">
    <property type="component" value="Unassembled WGS sequence"/>
</dbReference>
<keyword evidence="10" id="KW-0472">Membrane</keyword>
<keyword evidence="7" id="KW-0735">Signal-anchor</keyword>
<name>A0A9D3XJC0_9SAUR</name>
<dbReference type="Pfam" id="PF00777">
    <property type="entry name" value="Glyco_transf_29"/>
    <property type="match status" value="1"/>
</dbReference>
<dbReference type="InterPro" id="IPR001675">
    <property type="entry name" value="Glyco_trans_29"/>
</dbReference>
<evidence type="ECO:0000256" key="7">
    <source>
        <dbReference type="ARBA" id="ARBA00022968"/>
    </source>
</evidence>
<proteinExistence type="inferred from homology"/>
<dbReference type="EC" id="2.4.3.3" evidence="14"/>
<dbReference type="AlphaFoldDB" id="A0A9D3XJC0"/>
<keyword evidence="11" id="KW-1015">Disulfide bond</keyword>
<evidence type="ECO:0000256" key="11">
    <source>
        <dbReference type="ARBA" id="ARBA00023157"/>
    </source>
</evidence>
<comment type="catalytic activity">
    <reaction evidence="16">
        <text>a 3-O-[N-acetyl-alpha-D-galactosaminyl]-L-threonyl-[protein] + CMP-N-acetyl-beta-neuraminate = a 3-O-[N-acetyl-alpha-neuraminosyl-(2-&gt;6)-N-acetyl-alpha-D-galactosaminyl]-L-threonyl-[protein] + CMP + H(+)</text>
        <dbReference type="Rhea" id="RHEA:81643"/>
        <dbReference type="Rhea" id="RHEA-COMP:11689"/>
        <dbReference type="Rhea" id="RHEA-COMP:19720"/>
        <dbReference type="ChEBI" id="CHEBI:15378"/>
        <dbReference type="ChEBI" id="CHEBI:57812"/>
        <dbReference type="ChEBI" id="CHEBI:60377"/>
        <dbReference type="ChEBI" id="CHEBI:87075"/>
        <dbReference type="ChEBI" id="CHEBI:231970"/>
    </reaction>
    <physiologicalReaction direction="left-to-right" evidence="16">
        <dbReference type="Rhea" id="RHEA:81644"/>
    </physiologicalReaction>
</comment>
<comment type="catalytic activity">
    <reaction evidence="15">
        <text>a 3-O-[N-acetyl-alpha-neuraminyl-(2-&gt;3)-beta-D-galactosyl-(1-&gt;3)-N-acetyl-alpha-D-galactosaminyl]-L-threonyl-[protein] + CMP-N-acetyl-beta-neuraminate = a 3-O-{alpha-Neu5Ac-(2-&gt;3)-beta-D-Gal-(1-&gt;3)-[alpha-Neu5Ac-(2-&gt;6)]-alpha-D-GalNAc}-L-threonyl-[protein] + CMP + H(+)</text>
        <dbReference type="Rhea" id="RHEA:81659"/>
        <dbReference type="Rhea" id="RHEA-COMP:14417"/>
        <dbReference type="Rhea" id="RHEA-COMP:16763"/>
        <dbReference type="ChEBI" id="CHEBI:15378"/>
        <dbReference type="ChEBI" id="CHEBI:57812"/>
        <dbReference type="ChEBI" id="CHEBI:60377"/>
        <dbReference type="ChEBI" id="CHEBI:139598"/>
        <dbReference type="ChEBI" id="CHEBI:156398"/>
    </reaction>
    <physiologicalReaction direction="left-to-right" evidence="15">
        <dbReference type="Rhea" id="RHEA:81660"/>
    </physiologicalReaction>
</comment>
<dbReference type="Gene3D" id="3.90.1480.20">
    <property type="entry name" value="Glycosyl transferase family 29"/>
    <property type="match status" value="1"/>
</dbReference>
<comment type="caution">
    <text evidence="17">The sequence shown here is derived from an EMBL/GenBank/DDBJ whole genome shotgun (WGS) entry which is preliminary data.</text>
</comment>
<evidence type="ECO:0000256" key="16">
    <source>
        <dbReference type="ARBA" id="ARBA00052285"/>
    </source>
</evidence>
<dbReference type="OrthoDB" id="10264956at2759"/>
<keyword evidence="8" id="KW-1133">Transmembrane helix</keyword>
<evidence type="ECO:0000256" key="3">
    <source>
        <dbReference type="ARBA" id="ARBA00006003"/>
    </source>
</evidence>